<dbReference type="InterPro" id="IPR023753">
    <property type="entry name" value="FAD/NAD-binding_dom"/>
</dbReference>
<keyword evidence="4" id="KW-0274">FAD</keyword>
<dbReference type="Gene3D" id="3.50.50.60">
    <property type="entry name" value="FAD/NAD(P)-binding domain"/>
    <property type="match status" value="2"/>
</dbReference>
<keyword evidence="3" id="KW-0285">Flavoprotein</keyword>
<dbReference type="SUPFAM" id="SSF51905">
    <property type="entry name" value="FAD/NAD(P)-binding domain"/>
    <property type="match status" value="2"/>
</dbReference>
<evidence type="ECO:0000256" key="3">
    <source>
        <dbReference type="ARBA" id="ARBA00022630"/>
    </source>
</evidence>
<dbReference type="InterPro" id="IPR001763">
    <property type="entry name" value="Rhodanese-like_dom"/>
</dbReference>
<dbReference type="InterPro" id="IPR050260">
    <property type="entry name" value="FAD-bd_OxRdtase"/>
</dbReference>
<dbReference type="PANTHER" id="PTHR43429:SF1">
    <property type="entry name" value="NAD(P)H SULFUR OXIDOREDUCTASE (COA-DEPENDENT)"/>
    <property type="match status" value="1"/>
</dbReference>
<reference evidence="8" key="2">
    <citation type="submission" date="2021-04" db="EMBL/GenBank/DDBJ databases">
        <authorList>
            <person name="Gilroy R."/>
        </authorList>
    </citation>
    <scope>NUCLEOTIDE SEQUENCE</scope>
    <source>
        <strain evidence="8">2239</strain>
    </source>
</reference>
<dbReference type="PRINTS" id="PR00411">
    <property type="entry name" value="PNDRDTASEI"/>
</dbReference>
<evidence type="ECO:0000256" key="4">
    <source>
        <dbReference type="ARBA" id="ARBA00022827"/>
    </source>
</evidence>
<dbReference type="PROSITE" id="PS50206">
    <property type="entry name" value="RHODANESE_3"/>
    <property type="match status" value="1"/>
</dbReference>
<evidence type="ECO:0000256" key="6">
    <source>
        <dbReference type="ARBA" id="ARBA00023284"/>
    </source>
</evidence>
<accession>A0A9D1V4B8</accession>
<dbReference type="InterPro" id="IPR016156">
    <property type="entry name" value="FAD/NAD-linked_Rdtase_dimer_sf"/>
</dbReference>
<dbReference type="GO" id="GO:0016491">
    <property type="term" value="F:oxidoreductase activity"/>
    <property type="evidence" value="ECO:0007669"/>
    <property type="project" value="UniProtKB-KW"/>
</dbReference>
<dbReference type="CDD" id="cd00158">
    <property type="entry name" value="RHOD"/>
    <property type="match status" value="1"/>
</dbReference>
<evidence type="ECO:0000256" key="2">
    <source>
        <dbReference type="ARBA" id="ARBA00009130"/>
    </source>
</evidence>
<evidence type="ECO:0000313" key="8">
    <source>
        <dbReference type="EMBL" id="HIX05865.1"/>
    </source>
</evidence>
<dbReference type="Proteomes" id="UP000824193">
    <property type="component" value="Unassembled WGS sequence"/>
</dbReference>
<dbReference type="Pfam" id="PF07992">
    <property type="entry name" value="Pyr_redox_2"/>
    <property type="match status" value="1"/>
</dbReference>
<organism evidence="8 9">
    <name type="scientific">Candidatus Allofournierella pullicola</name>
    <dbReference type="NCBI Taxonomy" id="2838596"/>
    <lineage>
        <taxon>Bacteria</taxon>
        <taxon>Bacillati</taxon>
        <taxon>Bacillota</taxon>
        <taxon>Clostridia</taxon>
        <taxon>Eubacteriales</taxon>
        <taxon>Oscillospiraceae</taxon>
        <taxon>Allofournierella</taxon>
    </lineage>
</organism>
<dbReference type="AlphaFoldDB" id="A0A9D1V4B8"/>
<evidence type="ECO:0000313" key="9">
    <source>
        <dbReference type="Proteomes" id="UP000824193"/>
    </source>
</evidence>
<dbReference type="InterPro" id="IPR004099">
    <property type="entry name" value="Pyr_nucl-diS_OxRdtase_dimer"/>
</dbReference>
<dbReference type="EMBL" id="DXFW01000020">
    <property type="protein sequence ID" value="HIX05865.1"/>
    <property type="molecule type" value="Genomic_DNA"/>
</dbReference>
<dbReference type="PRINTS" id="PR00368">
    <property type="entry name" value="FADPNR"/>
</dbReference>
<protein>
    <submittedName>
        <fullName evidence="8">FAD-dependent oxidoreductase</fullName>
    </submittedName>
</protein>
<sequence>MKVIVVGGVAAGASAAARLRRLDEKAEIIMFEQGEHVSFSNCGLPYHLGGTIPSADDLVLMTPRAFKMRHNIEVRVNSRVVSIDRAAKTVTVQPKEGPEYTESYDKLILAPGAAPIVPGSIPGVHSPHVFTLRNVTDVKAIKSYIDEQGVTRAAVVGGGFIGVEVAENLASAGLLVTLVEGTDQVLAPFDYDMAQLLHKELMDNGVQVELNSLLTAVHPDHITVTRDGEAFDLPAQMVVLAIGVSPETALAREAGLAIGETRGVKVDANWRTEDEDIYAVGDAVESFDRLARRPGRLALAGPAQRQARAAADHICGVSADNRGFIGSCCVRVFDLNAAATGLSEKAARKAGIPCQSVLLYPTDKVGLMPDAAYMAFKLVFETPTGRVLGAQAIGRGDAVRRVDVIATLISMNGTLADLKELELCYSPVYGTAKDVVNLAALVGLNVLSGRMKQVPVSAVRGLVEQGACIIDVREAREYAAGHLKGAVNIPLSQFRERMNEVPRDVPVYLHCRTSQRSYYALCELLGNGYTNVYNISGSFLGICLYEYFNDRTLGREPIVTAYNFN</sequence>
<dbReference type="SUPFAM" id="SSF55424">
    <property type="entry name" value="FAD/NAD-linked reductases, dimerisation (C-terminal) domain"/>
    <property type="match status" value="1"/>
</dbReference>
<dbReference type="Pfam" id="PF00581">
    <property type="entry name" value="Rhodanese"/>
    <property type="match status" value="1"/>
</dbReference>
<gene>
    <name evidence="8" type="ORF">H9865_07160</name>
</gene>
<comment type="caution">
    <text evidence="8">The sequence shown here is derived from an EMBL/GenBank/DDBJ whole genome shotgun (WGS) entry which is preliminary data.</text>
</comment>
<dbReference type="SUPFAM" id="SSF52821">
    <property type="entry name" value="Rhodanese/Cell cycle control phosphatase"/>
    <property type="match status" value="1"/>
</dbReference>
<keyword evidence="5" id="KW-0560">Oxidoreductase</keyword>
<proteinExistence type="inferred from homology"/>
<evidence type="ECO:0000256" key="5">
    <source>
        <dbReference type="ARBA" id="ARBA00023002"/>
    </source>
</evidence>
<dbReference type="SMART" id="SM00450">
    <property type="entry name" value="RHOD"/>
    <property type="match status" value="1"/>
</dbReference>
<dbReference type="PANTHER" id="PTHR43429">
    <property type="entry name" value="PYRIDINE NUCLEOTIDE-DISULFIDE OXIDOREDUCTASE DOMAIN-CONTAINING"/>
    <property type="match status" value="1"/>
</dbReference>
<evidence type="ECO:0000259" key="7">
    <source>
        <dbReference type="PROSITE" id="PS50206"/>
    </source>
</evidence>
<evidence type="ECO:0000256" key="1">
    <source>
        <dbReference type="ARBA" id="ARBA00001974"/>
    </source>
</evidence>
<dbReference type="Pfam" id="PF02852">
    <property type="entry name" value="Pyr_redox_dim"/>
    <property type="match status" value="1"/>
</dbReference>
<name>A0A9D1V4B8_9FIRM</name>
<dbReference type="InterPro" id="IPR036188">
    <property type="entry name" value="FAD/NAD-bd_sf"/>
</dbReference>
<feature type="domain" description="Rhodanese" evidence="7">
    <location>
        <begin position="463"/>
        <end position="544"/>
    </location>
</feature>
<comment type="similarity">
    <text evidence="2">Belongs to the class-III pyridine nucleotide-disulfide oxidoreductase family.</text>
</comment>
<reference evidence="8" key="1">
    <citation type="journal article" date="2021" name="PeerJ">
        <title>Extensive microbial diversity within the chicken gut microbiome revealed by metagenomics and culture.</title>
        <authorList>
            <person name="Gilroy R."/>
            <person name="Ravi A."/>
            <person name="Getino M."/>
            <person name="Pursley I."/>
            <person name="Horton D.L."/>
            <person name="Alikhan N.F."/>
            <person name="Baker D."/>
            <person name="Gharbi K."/>
            <person name="Hall N."/>
            <person name="Watson M."/>
            <person name="Adriaenssens E.M."/>
            <person name="Foster-Nyarko E."/>
            <person name="Jarju S."/>
            <person name="Secka A."/>
            <person name="Antonio M."/>
            <person name="Oren A."/>
            <person name="Chaudhuri R.R."/>
            <person name="La Ragione R."/>
            <person name="Hildebrand F."/>
            <person name="Pallen M.J."/>
        </authorList>
    </citation>
    <scope>NUCLEOTIDE SEQUENCE</scope>
    <source>
        <strain evidence="8">2239</strain>
    </source>
</reference>
<dbReference type="InterPro" id="IPR036873">
    <property type="entry name" value="Rhodanese-like_dom_sf"/>
</dbReference>
<comment type="cofactor">
    <cofactor evidence="1">
        <name>FAD</name>
        <dbReference type="ChEBI" id="CHEBI:57692"/>
    </cofactor>
</comment>
<dbReference type="Gene3D" id="3.40.250.10">
    <property type="entry name" value="Rhodanese-like domain"/>
    <property type="match status" value="1"/>
</dbReference>
<keyword evidence="6" id="KW-0676">Redox-active center</keyword>